<evidence type="ECO:0000313" key="1">
    <source>
        <dbReference type="EMBL" id="ORZ41692.1"/>
    </source>
</evidence>
<accession>A0A1Y2I838</accession>
<dbReference type="EMBL" id="MCFL01000001">
    <property type="protein sequence ID" value="ORZ41692.1"/>
    <property type="molecule type" value="Genomic_DNA"/>
</dbReference>
<evidence type="ECO:0000313" key="2">
    <source>
        <dbReference type="Proteomes" id="UP000193411"/>
    </source>
</evidence>
<keyword evidence="2" id="KW-1185">Reference proteome</keyword>
<sequence length="217" mass="21970">MSNELSTLFGAVSTAATALAAGLTFGQVSQLNSAVQSCAKYTATKANQTVIRHAGETVGLAAATAATAVAAGLTFGQIDSLNETVVDCAQGTARGAAATAKRTVEIVDETTDAVPVVAHVKGGILKVVGEKERGDRALRGGTRTLGAMGGSVAGMAIGGPLRRDGGAMSRVDSVMGDDSSGSAWLFEGVQEVDAREIGTVDQVLKMYSLVKAVGLRR</sequence>
<proteinExistence type="predicted"/>
<dbReference type="PANTHER" id="PTHR34494">
    <property type="entry name" value="PROTEIN CBG25024"/>
    <property type="match status" value="1"/>
</dbReference>
<organism evidence="1 2">
    <name type="scientific">Catenaria anguillulae PL171</name>
    <dbReference type="NCBI Taxonomy" id="765915"/>
    <lineage>
        <taxon>Eukaryota</taxon>
        <taxon>Fungi</taxon>
        <taxon>Fungi incertae sedis</taxon>
        <taxon>Blastocladiomycota</taxon>
        <taxon>Blastocladiomycetes</taxon>
        <taxon>Blastocladiales</taxon>
        <taxon>Catenariaceae</taxon>
        <taxon>Catenaria</taxon>
    </lineage>
</organism>
<dbReference type="Proteomes" id="UP000193411">
    <property type="component" value="Unassembled WGS sequence"/>
</dbReference>
<comment type="caution">
    <text evidence="1">The sequence shown here is derived from an EMBL/GenBank/DDBJ whole genome shotgun (WGS) entry which is preliminary data.</text>
</comment>
<dbReference type="AlphaFoldDB" id="A0A1Y2I838"/>
<name>A0A1Y2I838_9FUNG</name>
<protein>
    <submittedName>
        <fullName evidence="1">Uncharacterized protein</fullName>
    </submittedName>
</protein>
<dbReference type="OrthoDB" id="6162903at2759"/>
<gene>
    <name evidence="1" type="ORF">BCR44DRAFT_1423335</name>
</gene>
<reference evidence="1 2" key="1">
    <citation type="submission" date="2016-07" db="EMBL/GenBank/DDBJ databases">
        <title>Pervasive Adenine N6-methylation of Active Genes in Fungi.</title>
        <authorList>
            <consortium name="DOE Joint Genome Institute"/>
            <person name="Mondo S.J."/>
            <person name="Dannebaum R.O."/>
            <person name="Kuo R.C."/>
            <person name="Labutti K."/>
            <person name="Haridas S."/>
            <person name="Kuo A."/>
            <person name="Salamov A."/>
            <person name="Ahrendt S.R."/>
            <person name="Lipzen A."/>
            <person name="Sullivan W."/>
            <person name="Andreopoulos W.B."/>
            <person name="Clum A."/>
            <person name="Lindquist E."/>
            <person name="Daum C."/>
            <person name="Ramamoorthy G.K."/>
            <person name="Gryganskyi A."/>
            <person name="Culley D."/>
            <person name="Magnuson J.K."/>
            <person name="James T.Y."/>
            <person name="O'Malley M.A."/>
            <person name="Stajich J.E."/>
            <person name="Spatafora J.W."/>
            <person name="Visel A."/>
            <person name="Grigoriev I.V."/>
        </authorList>
    </citation>
    <scope>NUCLEOTIDE SEQUENCE [LARGE SCALE GENOMIC DNA]</scope>
    <source>
        <strain evidence="1 2">PL171</strain>
    </source>
</reference>
<dbReference type="PANTHER" id="PTHR34494:SF1">
    <property type="entry name" value="PROTEIN CBG25024"/>
    <property type="match status" value="1"/>
</dbReference>